<dbReference type="RefSeq" id="WP_152200539.1">
    <property type="nucleotide sequence ID" value="NZ_VUKF01000004.1"/>
</dbReference>
<dbReference type="Proteomes" id="UP000451860">
    <property type="component" value="Unassembled WGS sequence"/>
</dbReference>
<dbReference type="InterPro" id="IPR023346">
    <property type="entry name" value="Lysozyme-like_dom_sf"/>
</dbReference>
<dbReference type="GO" id="GO:0016977">
    <property type="term" value="F:chitosanase activity"/>
    <property type="evidence" value="ECO:0007669"/>
    <property type="project" value="InterPro"/>
</dbReference>
<accession>A0A7J5UQ32</accession>
<evidence type="ECO:0000256" key="1">
    <source>
        <dbReference type="SAM" id="MobiDB-lite"/>
    </source>
</evidence>
<dbReference type="EMBL" id="WHJE01000032">
    <property type="protein sequence ID" value="KAE8764459.1"/>
    <property type="molecule type" value="Genomic_DNA"/>
</dbReference>
<keyword evidence="2" id="KW-1133">Transmembrane helix</keyword>
<dbReference type="InterPro" id="IPR023099">
    <property type="entry name" value="Glyco_hydro_46_N"/>
</dbReference>
<proteinExistence type="predicted"/>
<sequence length="304" mass="32627">MDRAPRLSQHDRPARVLLVVVIAAVLVVVGGVALLLGHRAAREAGAPTATSPGGSSASVDPRDPSLSLTVDAARKERAAQITSTFENSTLDLQYGFAEDIGDGRGITAGRAGFTSGTGDLLLMVRRYTELEPGNVLAKYIPALEKVDGSDSTAGLDGFTAAWAQAAKDPAQRRLQDDVVDELYFRPAMRMAEELGIRTPLGQAILWDTMIQHGSGGRNGTEAIIQDTLDEVGPVDGDEAAWLDAFLDARLHHLDRAYRDAENDADASSQSRIDALRSLVDSGNLAMNLPMEWEVYGTTFRLPED</sequence>
<feature type="compositionally biased region" description="Polar residues" evidence="1">
    <location>
        <begin position="48"/>
        <end position="58"/>
    </location>
</feature>
<dbReference type="GO" id="GO:0005576">
    <property type="term" value="C:extracellular region"/>
    <property type="evidence" value="ECO:0007669"/>
    <property type="project" value="InterPro"/>
</dbReference>
<evidence type="ECO:0000256" key="2">
    <source>
        <dbReference type="SAM" id="Phobius"/>
    </source>
</evidence>
<dbReference type="CDD" id="cd00978">
    <property type="entry name" value="chitosanase_GH46"/>
    <property type="match status" value="1"/>
</dbReference>
<keyword evidence="2" id="KW-0812">Transmembrane</keyword>
<dbReference type="InterPro" id="IPR000400">
    <property type="entry name" value="Glyco_hydro_46"/>
</dbReference>
<dbReference type="Gene3D" id="3.30.386.10">
    <property type="entry name" value="Chitosanase, subunit A, domain 2"/>
    <property type="match status" value="1"/>
</dbReference>
<dbReference type="Gene3D" id="1.20.141.10">
    <property type="entry name" value="Chitosanase, subunit A, domain 1"/>
    <property type="match status" value="1"/>
</dbReference>
<name>A0A7J5UQ32_9MICO</name>
<gene>
    <name evidence="3" type="ORF">GB883_08955</name>
</gene>
<comment type="caution">
    <text evidence="3">The sequence shown here is derived from an EMBL/GenBank/DDBJ whole genome shotgun (WGS) entry which is preliminary data.</text>
</comment>
<dbReference type="Pfam" id="PF01374">
    <property type="entry name" value="Glyco_hydro_46"/>
    <property type="match status" value="1"/>
</dbReference>
<evidence type="ECO:0000313" key="3">
    <source>
        <dbReference type="EMBL" id="KAE8764459.1"/>
    </source>
</evidence>
<evidence type="ECO:0000313" key="4">
    <source>
        <dbReference type="Proteomes" id="UP000451860"/>
    </source>
</evidence>
<dbReference type="AlphaFoldDB" id="A0A7J5UQ32"/>
<protein>
    <submittedName>
        <fullName evidence="3">Chitosanase</fullName>
    </submittedName>
</protein>
<dbReference type="SUPFAM" id="SSF53955">
    <property type="entry name" value="Lysozyme-like"/>
    <property type="match status" value="1"/>
</dbReference>
<reference evidence="3 4" key="1">
    <citation type="submission" date="2019-10" db="EMBL/GenBank/DDBJ databases">
        <title>Georgenia wutianyii sp. nov. and Georgenia yuyongxinii sp. nov. isolated from plateau pika (Ochotona curzoniae) in the Qinghai-Tibet plateau of China.</title>
        <authorList>
            <person name="Tian Z."/>
        </authorList>
    </citation>
    <scope>NUCLEOTIDE SEQUENCE [LARGE SCALE GENOMIC DNA]</scope>
    <source>
        <strain evidence="3 4">DSM 21501</strain>
    </source>
</reference>
<keyword evidence="2" id="KW-0472">Membrane</keyword>
<organism evidence="3 4">
    <name type="scientific">Georgenia thermotolerans</name>
    <dbReference type="NCBI Taxonomy" id="527326"/>
    <lineage>
        <taxon>Bacteria</taxon>
        <taxon>Bacillati</taxon>
        <taxon>Actinomycetota</taxon>
        <taxon>Actinomycetes</taxon>
        <taxon>Micrococcales</taxon>
        <taxon>Bogoriellaceae</taxon>
        <taxon>Georgenia</taxon>
    </lineage>
</organism>
<dbReference type="OrthoDB" id="5480482at2"/>
<feature type="region of interest" description="Disordered" evidence="1">
    <location>
        <begin position="45"/>
        <end position="64"/>
    </location>
</feature>
<keyword evidence="4" id="KW-1185">Reference proteome</keyword>
<dbReference type="GO" id="GO:0005975">
    <property type="term" value="P:carbohydrate metabolic process"/>
    <property type="evidence" value="ECO:0007669"/>
    <property type="project" value="InterPro"/>
</dbReference>
<feature type="transmembrane region" description="Helical" evidence="2">
    <location>
        <begin position="16"/>
        <end position="36"/>
    </location>
</feature>